<organism evidence="1 2">
    <name type="scientific">Araneus ventricosus</name>
    <name type="common">Orbweaver spider</name>
    <name type="synonym">Epeira ventricosa</name>
    <dbReference type="NCBI Taxonomy" id="182803"/>
    <lineage>
        <taxon>Eukaryota</taxon>
        <taxon>Metazoa</taxon>
        <taxon>Ecdysozoa</taxon>
        <taxon>Arthropoda</taxon>
        <taxon>Chelicerata</taxon>
        <taxon>Arachnida</taxon>
        <taxon>Araneae</taxon>
        <taxon>Araneomorphae</taxon>
        <taxon>Entelegynae</taxon>
        <taxon>Araneoidea</taxon>
        <taxon>Araneidae</taxon>
        <taxon>Araneus</taxon>
    </lineage>
</organism>
<dbReference type="EMBL" id="BGPR01098027">
    <property type="protein sequence ID" value="GBM47613.1"/>
    <property type="molecule type" value="Genomic_DNA"/>
</dbReference>
<accession>A0A4Y2G1X1</accession>
<sequence>MTSRHERSYSNLPINRTLRKSGAVLDNDFSVGHERLVGGICTSAFTVILFTKRHDGDTRGIKLLSTTRLTKLAKGAVNVIFSVKP</sequence>
<reference evidence="1 2" key="1">
    <citation type="journal article" date="2019" name="Sci. Rep.">
        <title>Orb-weaving spider Araneus ventricosus genome elucidates the spidroin gene catalogue.</title>
        <authorList>
            <person name="Kono N."/>
            <person name="Nakamura H."/>
            <person name="Ohtoshi R."/>
            <person name="Moran D.A.P."/>
            <person name="Shinohara A."/>
            <person name="Yoshida Y."/>
            <person name="Fujiwara M."/>
            <person name="Mori M."/>
            <person name="Tomita M."/>
            <person name="Arakawa K."/>
        </authorList>
    </citation>
    <scope>NUCLEOTIDE SEQUENCE [LARGE SCALE GENOMIC DNA]</scope>
</reference>
<comment type="caution">
    <text evidence="1">The sequence shown here is derived from an EMBL/GenBank/DDBJ whole genome shotgun (WGS) entry which is preliminary data.</text>
</comment>
<name>A0A4Y2G1X1_ARAVE</name>
<proteinExistence type="predicted"/>
<gene>
    <name evidence="1" type="ORF">AVEN_62497_1</name>
</gene>
<evidence type="ECO:0000313" key="2">
    <source>
        <dbReference type="Proteomes" id="UP000499080"/>
    </source>
</evidence>
<protein>
    <submittedName>
        <fullName evidence="1">Uncharacterized protein</fullName>
    </submittedName>
</protein>
<evidence type="ECO:0000313" key="1">
    <source>
        <dbReference type="EMBL" id="GBM47613.1"/>
    </source>
</evidence>
<dbReference type="Proteomes" id="UP000499080">
    <property type="component" value="Unassembled WGS sequence"/>
</dbReference>
<keyword evidence="2" id="KW-1185">Reference proteome</keyword>
<dbReference type="AlphaFoldDB" id="A0A4Y2G1X1"/>